<evidence type="ECO:0000256" key="1">
    <source>
        <dbReference type="SAM" id="MobiDB-lite"/>
    </source>
</evidence>
<keyword evidence="3" id="KW-1185">Reference proteome</keyword>
<feature type="region of interest" description="Disordered" evidence="1">
    <location>
        <begin position="1"/>
        <end position="45"/>
    </location>
</feature>
<reference evidence="2" key="1">
    <citation type="submission" date="2022-01" db="EMBL/GenBank/DDBJ databases">
        <authorList>
            <person name="Criscuolo A."/>
        </authorList>
    </citation>
    <scope>NUCLEOTIDE SEQUENCE</scope>
    <source>
        <strain evidence="2">CIP111893</strain>
    </source>
</reference>
<dbReference type="EMBL" id="CAKMMF010000004">
    <property type="protein sequence ID" value="CAH1197694.1"/>
    <property type="molecule type" value="Genomic_DNA"/>
</dbReference>
<dbReference type="PANTHER" id="PTHR41260">
    <property type="entry name" value="PROTEIN ECSC"/>
    <property type="match status" value="1"/>
</dbReference>
<evidence type="ECO:0008006" key="4">
    <source>
        <dbReference type="Google" id="ProtNLM"/>
    </source>
</evidence>
<evidence type="ECO:0000313" key="3">
    <source>
        <dbReference type="Proteomes" id="UP000838686"/>
    </source>
</evidence>
<gene>
    <name evidence="2" type="ORF">PAECIP111893_00887</name>
</gene>
<dbReference type="RefSeq" id="WP_236339211.1">
    <property type="nucleotide sequence ID" value="NZ_CAKMMF010000004.1"/>
</dbReference>
<sequence length="309" mass="34314">MENNENRGGPDNQGSQDLTDRESDRDTTIVQDEHAPGEGGDVAAWIPPESKDELEAARLVIEKWEREQKDLWFWEKLGRLPFMLLDKLTPRVLQQKIGQAVDEIGSYMQTGGQYLISEGAVLRKLGTESMDTAARLPIAAMNKAADDYAQSNANLATLQGATTGFGGIFTLAIDIPAVLGLSLKVIQEVAISYGYNPKLKEERVFVIKCLQFASSDIVGKKAILEQLSLFGKPDTQGQMASQLQGWREVVATYRDNFGWKKLFQLIPVAGMLFGAFINRGTLKDAAEAATMLYRKRRVMERLVLLEEQA</sequence>
<feature type="compositionally biased region" description="Basic and acidic residues" evidence="1">
    <location>
        <begin position="18"/>
        <end position="36"/>
    </location>
</feature>
<dbReference type="Pfam" id="PF12787">
    <property type="entry name" value="EcsC"/>
    <property type="match status" value="1"/>
</dbReference>
<proteinExistence type="predicted"/>
<evidence type="ECO:0000313" key="2">
    <source>
        <dbReference type="EMBL" id="CAH1197694.1"/>
    </source>
</evidence>
<dbReference type="Proteomes" id="UP000838686">
    <property type="component" value="Unassembled WGS sequence"/>
</dbReference>
<organism evidence="2 3">
    <name type="scientific">Paenibacillus plantiphilus</name>
    <dbReference type="NCBI Taxonomy" id="2905650"/>
    <lineage>
        <taxon>Bacteria</taxon>
        <taxon>Bacillati</taxon>
        <taxon>Bacillota</taxon>
        <taxon>Bacilli</taxon>
        <taxon>Bacillales</taxon>
        <taxon>Paenibacillaceae</taxon>
        <taxon>Paenibacillus</taxon>
    </lineage>
</organism>
<protein>
    <recommendedName>
        <fullName evidence="4">EcsC family protein</fullName>
    </recommendedName>
</protein>
<name>A0ABM9BZP0_9BACL</name>
<dbReference type="InterPro" id="IPR024787">
    <property type="entry name" value="EcsC"/>
</dbReference>
<dbReference type="PANTHER" id="PTHR41260:SF1">
    <property type="entry name" value="PROTEIN ECSC"/>
    <property type="match status" value="1"/>
</dbReference>
<comment type="caution">
    <text evidence="2">The sequence shown here is derived from an EMBL/GenBank/DDBJ whole genome shotgun (WGS) entry which is preliminary data.</text>
</comment>
<accession>A0ABM9BZP0</accession>